<gene>
    <name evidence="1" type="ORF">CUN60_05970</name>
</gene>
<dbReference type="Gene3D" id="3.30.70.2340">
    <property type="entry name" value="Uncharacterised protein PF12112 family, DUF3579"/>
    <property type="match status" value="1"/>
</dbReference>
<organism evidence="1 2">
    <name type="scientific">Aquella oligotrophica</name>
    <dbReference type="NCBI Taxonomy" id="2067065"/>
    <lineage>
        <taxon>Bacteria</taxon>
        <taxon>Pseudomonadati</taxon>
        <taxon>Pseudomonadota</taxon>
        <taxon>Betaproteobacteria</taxon>
        <taxon>Neisseriales</taxon>
        <taxon>Neisseriaceae</taxon>
        <taxon>Aquella</taxon>
    </lineage>
</organism>
<accession>A0A2I7N604</accession>
<evidence type="ECO:0008006" key="3">
    <source>
        <dbReference type="Google" id="ProtNLM"/>
    </source>
</evidence>
<reference evidence="2" key="1">
    <citation type="submission" date="2017-11" db="EMBL/GenBank/DDBJ databases">
        <authorList>
            <person name="Chan K.G."/>
            <person name="Lee L.S."/>
        </authorList>
    </citation>
    <scope>NUCLEOTIDE SEQUENCE [LARGE SCALE GENOMIC DNA]</scope>
    <source>
        <strain evidence="2">DSM 100970</strain>
    </source>
</reference>
<name>A0A2I7N604_9NEIS</name>
<evidence type="ECO:0000313" key="2">
    <source>
        <dbReference type="Proteomes" id="UP000236655"/>
    </source>
</evidence>
<dbReference type="EMBL" id="CP024847">
    <property type="protein sequence ID" value="AUR51861.1"/>
    <property type="molecule type" value="Genomic_DNA"/>
</dbReference>
<keyword evidence="2" id="KW-1185">Reference proteome</keyword>
<dbReference type="InterPro" id="IPR021969">
    <property type="entry name" value="DUF3579"/>
</dbReference>
<dbReference type="KEGG" id="nba:CUN60_05970"/>
<dbReference type="Pfam" id="PF12112">
    <property type="entry name" value="DUF3579"/>
    <property type="match status" value="1"/>
</dbReference>
<dbReference type="OrthoDB" id="9814727at2"/>
<dbReference type="RefSeq" id="WP_102951157.1">
    <property type="nucleotide sequence ID" value="NZ_CP024847.1"/>
</dbReference>
<evidence type="ECO:0000313" key="1">
    <source>
        <dbReference type="EMBL" id="AUR51861.1"/>
    </source>
</evidence>
<sequence length="104" mass="11985">MTDNLEICYLDEVIIEGQTADGKKFRPSDWVDRLCGMLAQFERHKVSYSPYLRPMMFKDMQCVAIKRELEDKSPSAFSFLMQFANDNKLVVTDCASFKDKAKAS</sequence>
<proteinExistence type="predicted"/>
<dbReference type="AlphaFoldDB" id="A0A2I7N604"/>
<protein>
    <recommendedName>
        <fullName evidence="3">DUF3579 domain-containing protein</fullName>
    </recommendedName>
</protein>
<dbReference type="Proteomes" id="UP000236655">
    <property type="component" value="Chromosome"/>
</dbReference>